<comment type="similarity">
    <text evidence="2 13">Belongs to the integrin alpha chain family.</text>
</comment>
<evidence type="ECO:0000259" key="15">
    <source>
        <dbReference type="Pfam" id="PF20805"/>
    </source>
</evidence>
<gene>
    <name evidence="17" type="ORF">OXX778_LOCUS11383</name>
</gene>
<dbReference type="InterPro" id="IPR048286">
    <property type="entry name" value="Integrin_alpha_Ig-like_3"/>
</dbReference>
<keyword evidence="18" id="KW-1185">Reference proteome</keyword>
<name>A0A813ZLH5_9BILA</name>
<dbReference type="InterPro" id="IPR013649">
    <property type="entry name" value="Integrin_alpha_Ig-like_1"/>
</dbReference>
<evidence type="ECO:0000256" key="3">
    <source>
        <dbReference type="ARBA" id="ARBA00022692"/>
    </source>
</evidence>
<dbReference type="OrthoDB" id="5317514at2759"/>
<sequence length="1109" mass="125830">MFLGLIILLSISRINSFNLDTKSPIVKQIDKNVYFGYSLAQHVQKSAKTPYILVGAPLDSTTFNGIIFNNSGAIYKCPFSFNKDDCQQIPVDFMSKNSDETTDGNVYLDDDLSEQFKGRLFENQWLGVSLSSTIEGSFSACAHKYVHYYNFTSRDAHAAYGACYRFNNDFTQEYKHVPCLQYSHLVKIFYSNNYAFCQAGTSMSILEDNSLLSSNQIDTYLTFGMPGALNSRGLISVKTIGKNSQSDYVYKNKTLCKFDIENDRPMTDGYCPSLWEKYSYTGMSHVMIRKYLNNPRVNLVASGAPREGLYGLVRFFTINFDSSFGPVTKILNFTLKGFQKGSYFGFSIAGCDLNGDKLDDLIIGAPYQSRKNEPNSGAIYIYFNHKSRGFTEGYSLNFTGQSRSLFGHAITCLGDLDKDGFNDFAVGAPYEDDKNSSGTVYIYRGANNPDNIKLSQKIQSSHFEEELHNFGYSLNGGVDMDGNTYPDLAIGALKSNKIVLLRTRPVVRIKAYVKDVNQEIDQFIKECTQDDVQLTCFNFKMCFQVVNGSTQKMKMPLLNFTLEGDVLNTGYSRVFFTGSNSNILNKKIEIDQTEKCESINVNIKKDNSDYVRPIKFVLKYKFVEIESSSVSLESINEMPMVHEDLSELNFEANFKKDCGDDKKCITDLKLSARFVDLLIGDDNVALLSFKERDSVTVSVILENVGPNAEPAYATQIEINFDQRLDFIKKIEIEPSGFSCDITLKKLICKLTNDVQGLPFGVNKIARFNLTFSSTRLYKYPNISNQPNIIFNLEAKTLSHDLNVENNRVDLLAVLKVRANLYLYGTRTPEQVFYSDKSIIRGESSIENLDQIGPIIEHTYIINNGGPFSVHNFYLIIDWPYESRLIDFHTENKIQLMTGKHLLYLTEKPTKIPNNHPINVVCSSYQVDNLKISDFKNIQKRSTALDMDDNSVIKSPLKEHASSRTAIIDCFSNTAYCYKINCSFSGEFNKDETISLKLTARLWNSTLVEDYPNYEKVLIKSHGKLYLSEDIHDDRPSDNENSVATIAYSRITIKLEKKLPIWIYLISVLIGLVLLIISTIGFYMLGFFERKKFGDDKYLEENDKVKNTPY</sequence>
<feature type="domain" description="Integrin alpha first immunoglubulin-like" evidence="14">
    <location>
        <begin position="503"/>
        <end position="657"/>
    </location>
</feature>
<proteinExistence type="inferred from homology"/>
<dbReference type="GO" id="GO:0009897">
    <property type="term" value="C:external side of plasma membrane"/>
    <property type="evidence" value="ECO:0007669"/>
    <property type="project" value="TreeGrafter"/>
</dbReference>
<keyword evidence="9 13" id="KW-0472">Membrane</keyword>
<dbReference type="PANTHER" id="PTHR23220:SF83">
    <property type="entry name" value="INTEGRIN ALPHA-PS3-RELATED"/>
    <property type="match status" value="1"/>
</dbReference>
<feature type="domain" description="Integrin alpha second immunoglobulin-like" evidence="15">
    <location>
        <begin position="658"/>
        <end position="808"/>
    </location>
</feature>
<keyword evidence="4 13" id="KW-0732">Signal</keyword>
<keyword evidence="8 13" id="KW-0401">Integrin</keyword>
<dbReference type="Gene3D" id="2.60.40.1460">
    <property type="entry name" value="Integrin domains. Chain A, domain 2"/>
    <property type="match status" value="1"/>
</dbReference>
<dbReference type="Gene3D" id="2.60.40.1530">
    <property type="entry name" value="ntegrin, alpha v. Chain A, domain 4"/>
    <property type="match status" value="1"/>
</dbReference>
<dbReference type="Pfam" id="PF01839">
    <property type="entry name" value="FG-GAP"/>
    <property type="match status" value="2"/>
</dbReference>
<feature type="domain" description="Integrin alpha third immunoglobulin-like" evidence="16">
    <location>
        <begin position="821"/>
        <end position="1043"/>
    </location>
</feature>
<reference evidence="17" key="1">
    <citation type="submission" date="2021-02" db="EMBL/GenBank/DDBJ databases">
        <authorList>
            <person name="Nowell W R."/>
        </authorList>
    </citation>
    <scope>NUCLEOTIDE SEQUENCE</scope>
    <source>
        <strain evidence="17">Ploen Becks lab</strain>
    </source>
</reference>
<dbReference type="Gene3D" id="2.130.10.130">
    <property type="entry name" value="Integrin alpha, N-terminal"/>
    <property type="match status" value="1"/>
</dbReference>
<dbReference type="InterPro" id="IPR000413">
    <property type="entry name" value="Integrin_alpha"/>
</dbReference>
<keyword evidence="6 13" id="KW-0130">Cell adhesion</keyword>
<keyword evidence="7 13" id="KW-1133">Transmembrane helix</keyword>
<dbReference type="Proteomes" id="UP000663879">
    <property type="component" value="Unassembled WGS sequence"/>
</dbReference>
<feature type="transmembrane region" description="Helical" evidence="13">
    <location>
        <begin position="1060"/>
        <end position="1087"/>
    </location>
</feature>
<dbReference type="InterPro" id="IPR013517">
    <property type="entry name" value="FG-GAP"/>
</dbReference>
<evidence type="ECO:0000256" key="4">
    <source>
        <dbReference type="ARBA" id="ARBA00022729"/>
    </source>
</evidence>
<accession>A0A813ZLH5</accession>
<dbReference type="EMBL" id="CAJNOC010001921">
    <property type="protein sequence ID" value="CAF0900641.1"/>
    <property type="molecule type" value="Genomic_DNA"/>
</dbReference>
<evidence type="ECO:0000256" key="1">
    <source>
        <dbReference type="ARBA" id="ARBA00004479"/>
    </source>
</evidence>
<dbReference type="InterPro" id="IPR013519">
    <property type="entry name" value="Int_alpha_beta-p"/>
</dbReference>
<feature type="chain" id="PRO_5033110383" evidence="13">
    <location>
        <begin position="17"/>
        <end position="1109"/>
    </location>
</feature>
<feature type="repeat" description="FG-GAP" evidence="12">
    <location>
        <begin position="456"/>
        <end position="518"/>
    </location>
</feature>
<dbReference type="Gene3D" id="2.60.40.1510">
    <property type="entry name" value="ntegrin, alpha v. Chain A, domain 3"/>
    <property type="match status" value="1"/>
</dbReference>
<comment type="subcellular location">
    <subcellularLocation>
        <location evidence="1 13">Membrane</location>
        <topology evidence="1 13">Single-pass type I membrane protein</topology>
    </subcellularLocation>
</comment>
<dbReference type="Gene3D" id="1.20.5.930">
    <property type="entry name" value="Bicelle-embedded integrin alpha(iib) transmembrane segment"/>
    <property type="match status" value="1"/>
</dbReference>
<dbReference type="InterPro" id="IPR032695">
    <property type="entry name" value="Integrin_dom_sf"/>
</dbReference>
<keyword evidence="5" id="KW-0677">Repeat</keyword>
<evidence type="ECO:0000313" key="18">
    <source>
        <dbReference type="Proteomes" id="UP000663879"/>
    </source>
</evidence>
<evidence type="ECO:0000256" key="13">
    <source>
        <dbReference type="RuleBase" id="RU003762"/>
    </source>
</evidence>
<dbReference type="GO" id="GO:0098609">
    <property type="term" value="P:cell-cell adhesion"/>
    <property type="evidence" value="ECO:0007669"/>
    <property type="project" value="TreeGrafter"/>
</dbReference>
<dbReference type="Pfam" id="PF20805">
    <property type="entry name" value="Integrin_A_Ig_2"/>
    <property type="match status" value="1"/>
</dbReference>
<keyword evidence="11" id="KW-0325">Glycoprotein</keyword>
<evidence type="ECO:0000256" key="9">
    <source>
        <dbReference type="ARBA" id="ARBA00023136"/>
    </source>
</evidence>
<evidence type="ECO:0000313" key="17">
    <source>
        <dbReference type="EMBL" id="CAF0900641.1"/>
    </source>
</evidence>
<feature type="signal peptide" evidence="13">
    <location>
        <begin position="1"/>
        <end position="16"/>
    </location>
</feature>
<dbReference type="Pfam" id="PF20806">
    <property type="entry name" value="Integrin_A_Ig_3"/>
    <property type="match status" value="1"/>
</dbReference>
<dbReference type="SUPFAM" id="SSF69179">
    <property type="entry name" value="Integrin domains"/>
    <property type="match status" value="3"/>
</dbReference>
<dbReference type="GO" id="GO:0033627">
    <property type="term" value="P:cell adhesion mediated by integrin"/>
    <property type="evidence" value="ECO:0007669"/>
    <property type="project" value="TreeGrafter"/>
</dbReference>
<feature type="repeat" description="FG-GAP" evidence="12">
    <location>
        <begin position="392"/>
        <end position="452"/>
    </location>
</feature>
<protein>
    <submittedName>
        <fullName evidence="17">Uncharacterized protein</fullName>
    </submittedName>
</protein>
<dbReference type="GO" id="GO:0005178">
    <property type="term" value="F:integrin binding"/>
    <property type="evidence" value="ECO:0007669"/>
    <property type="project" value="TreeGrafter"/>
</dbReference>
<dbReference type="InterPro" id="IPR048285">
    <property type="entry name" value="Integrin_alpha_Ig-like_2"/>
</dbReference>
<keyword evidence="10 13" id="KW-0675">Receptor</keyword>
<evidence type="ECO:0000256" key="5">
    <source>
        <dbReference type="ARBA" id="ARBA00022737"/>
    </source>
</evidence>
<evidence type="ECO:0000256" key="6">
    <source>
        <dbReference type="ARBA" id="ARBA00022889"/>
    </source>
</evidence>
<dbReference type="GO" id="GO:0007229">
    <property type="term" value="P:integrin-mediated signaling pathway"/>
    <property type="evidence" value="ECO:0007669"/>
    <property type="project" value="UniProtKB-KW"/>
</dbReference>
<organism evidence="17 18">
    <name type="scientific">Brachionus calyciflorus</name>
    <dbReference type="NCBI Taxonomy" id="104777"/>
    <lineage>
        <taxon>Eukaryota</taxon>
        <taxon>Metazoa</taxon>
        <taxon>Spiralia</taxon>
        <taxon>Gnathifera</taxon>
        <taxon>Rotifera</taxon>
        <taxon>Eurotatoria</taxon>
        <taxon>Monogononta</taxon>
        <taxon>Pseudotrocha</taxon>
        <taxon>Ploima</taxon>
        <taxon>Brachionidae</taxon>
        <taxon>Brachionus</taxon>
    </lineage>
</organism>
<evidence type="ECO:0000256" key="10">
    <source>
        <dbReference type="ARBA" id="ARBA00023170"/>
    </source>
</evidence>
<dbReference type="GO" id="GO:0007160">
    <property type="term" value="P:cell-matrix adhesion"/>
    <property type="evidence" value="ECO:0007669"/>
    <property type="project" value="TreeGrafter"/>
</dbReference>
<keyword evidence="3 13" id="KW-0812">Transmembrane</keyword>
<dbReference type="SMART" id="SM00191">
    <property type="entry name" value="Int_alpha"/>
    <property type="match status" value="4"/>
</dbReference>
<dbReference type="Pfam" id="PF08441">
    <property type="entry name" value="Integrin_A_Ig_1"/>
    <property type="match status" value="1"/>
</dbReference>
<dbReference type="PANTHER" id="PTHR23220">
    <property type="entry name" value="INTEGRIN ALPHA"/>
    <property type="match status" value="1"/>
</dbReference>
<dbReference type="AlphaFoldDB" id="A0A813ZLH5"/>
<evidence type="ECO:0000256" key="11">
    <source>
        <dbReference type="ARBA" id="ARBA00023180"/>
    </source>
</evidence>
<evidence type="ECO:0000256" key="2">
    <source>
        <dbReference type="ARBA" id="ARBA00008054"/>
    </source>
</evidence>
<feature type="repeat" description="FG-GAP" evidence="12">
    <location>
        <begin position="18"/>
        <end position="86"/>
    </location>
</feature>
<dbReference type="PROSITE" id="PS51470">
    <property type="entry name" value="FG_GAP"/>
    <property type="match status" value="4"/>
</dbReference>
<evidence type="ECO:0000256" key="12">
    <source>
        <dbReference type="PROSITE-ProRule" id="PRU00803"/>
    </source>
</evidence>
<dbReference type="PRINTS" id="PR01185">
    <property type="entry name" value="INTEGRINA"/>
</dbReference>
<evidence type="ECO:0000256" key="8">
    <source>
        <dbReference type="ARBA" id="ARBA00023037"/>
    </source>
</evidence>
<feature type="repeat" description="FG-GAP" evidence="12">
    <location>
        <begin position="330"/>
        <end position="391"/>
    </location>
</feature>
<dbReference type="InterPro" id="IPR028994">
    <property type="entry name" value="Integrin_alpha_N"/>
</dbReference>
<evidence type="ECO:0000256" key="7">
    <source>
        <dbReference type="ARBA" id="ARBA00022989"/>
    </source>
</evidence>
<evidence type="ECO:0000259" key="14">
    <source>
        <dbReference type="Pfam" id="PF08441"/>
    </source>
</evidence>
<evidence type="ECO:0000259" key="16">
    <source>
        <dbReference type="Pfam" id="PF20806"/>
    </source>
</evidence>
<dbReference type="SUPFAM" id="SSF69318">
    <property type="entry name" value="Integrin alpha N-terminal domain"/>
    <property type="match status" value="1"/>
</dbReference>
<comment type="caution">
    <text evidence="17">The sequence shown here is derived from an EMBL/GenBank/DDBJ whole genome shotgun (WGS) entry which is preliminary data.</text>
</comment>
<dbReference type="GO" id="GO:0008305">
    <property type="term" value="C:integrin complex"/>
    <property type="evidence" value="ECO:0007669"/>
    <property type="project" value="InterPro"/>
</dbReference>